<reference evidence="1" key="1">
    <citation type="journal article" date="2014" name="Front. Microbiol.">
        <title>High frequency of phylogenetically diverse reductive dehalogenase-homologous genes in deep subseafloor sedimentary metagenomes.</title>
        <authorList>
            <person name="Kawai M."/>
            <person name="Futagami T."/>
            <person name="Toyoda A."/>
            <person name="Takaki Y."/>
            <person name="Nishi S."/>
            <person name="Hori S."/>
            <person name="Arai W."/>
            <person name="Tsubouchi T."/>
            <person name="Morono Y."/>
            <person name="Uchiyama I."/>
            <person name="Ito T."/>
            <person name="Fujiyama A."/>
            <person name="Inagaki F."/>
            <person name="Takami H."/>
        </authorList>
    </citation>
    <scope>NUCLEOTIDE SEQUENCE</scope>
    <source>
        <strain evidence="1">Expedition CK06-06</strain>
    </source>
</reference>
<organism evidence="1">
    <name type="scientific">marine sediment metagenome</name>
    <dbReference type="NCBI Taxonomy" id="412755"/>
    <lineage>
        <taxon>unclassified sequences</taxon>
        <taxon>metagenomes</taxon>
        <taxon>ecological metagenomes</taxon>
    </lineage>
</organism>
<accession>X1QCD8</accession>
<name>X1QCD8_9ZZZZ</name>
<dbReference type="AlphaFoldDB" id="X1QCD8"/>
<comment type="caution">
    <text evidence="1">The sequence shown here is derived from an EMBL/GenBank/DDBJ whole genome shotgun (WGS) entry which is preliminary data.</text>
</comment>
<protein>
    <submittedName>
        <fullName evidence="1">Uncharacterized protein</fullName>
    </submittedName>
</protein>
<sequence>MTTEAQLFKEGKYDELWERCCGFIDLSLDDFMNIQRRLLLEQIELLKRCELGRVVM</sequence>
<gene>
    <name evidence="1" type="ORF">S06H3_60973</name>
</gene>
<evidence type="ECO:0000313" key="1">
    <source>
        <dbReference type="EMBL" id="GAI48680.1"/>
    </source>
</evidence>
<dbReference type="EMBL" id="BARV01039874">
    <property type="protein sequence ID" value="GAI48680.1"/>
    <property type="molecule type" value="Genomic_DNA"/>
</dbReference>
<feature type="non-terminal residue" evidence="1">
    <location>
        <position position="56"/>
    </location>
</feature>
<proteinExistence type="predicted"/>